<dbReference type="GO" id="GO:0006013">
    <property type="term" value="P:mannose metabolic process"/>
    <property type="evidence" value="ECO:0007669"/>
    <property type="project" value="TreeGrafter"/>
</dbReference>
<dbReference type="GO" id="GO:0016791">
    <property type="term" value="F:phosphatase activity"/>
    <property type="evidence" value="ECO:0007669"/>
    <property type="project" value="UniProtKB-ARBA"/>
</dbReference>
<evidence type="ECO:0000256" key="3">
    <source>
        <dbReference type="ARBA" id="ARBA00009736"/>
    </source>
</evidence>
<keyword evidence="8 12" id="KW-0460">Magnesium</keyword>
<feature type="active site" description="Proton donor/acceptor" evidence="10">
    <location>
        <position position="13"/>
    </location>
</feature>
<feature type="active site" description="Nucleophile" evidence="10">
    <location>
        <position position="11"/>
    </location>
</feature>
<evidence type="ECO:0000256" key="8">
    <source>
        <dbReference type="ARBA" id="ARBA00022842"/>
    </source>
</evidence>
<evidence type="ECO:0000256" key="4">
    <source>
        <dbReference type="ARBA" id="ARBA00011738"/>
    </source>
</evidence>
<accession>A0A1F6UYD1</accession>
<dbReference type="InterPro" id="IPR006379">
    <property type="entry name" value="HAD-SF_hydro_IIB"/>
</dbReference>
<sequence length="255" mass="28852">MLPDKKIITFDVDGTLTPSKSSITPEMANLVKELMKQKMVVAISGARFEQFKNQFLPPFFDDDSMLPFIQNLKLLPTSGSQRFEYDKIKKEWELTDKEPLRKDIKEKAKKLLKEIINSGLYDIPSNPKGDIVEDRDTQITFSACGQLASIEDKRLWDPDKKKREKIKALLEPELPETSILINAYSSIDILPKGFNKAVGLMRLLNKMGLQKSDMIFVGDGLFPGGNDYSVYEAGFETIAVKGPEETAVIIKQWIS</sequence>
<reference evidence="13 14" key="1">
    <citation type="journal article" date="2016" name="Nat. Commun.">
        <title>Thousands of microbial genomes shed light on interconnected biogeochemical processes in an aquifer system.</title>
        <authorList>
            <person name="Anantharaman K."/>
            <person name="Brown C.T."/>
            <person name="Hug L.A."/>
            <person name="Sharon I."/>
            <person name="Castelle C.J."/>
            <person name="Probst A.J."/>
            <person name="Thomas B.C."/>
            <person name="Singh A."/>
            <person name="Wilkins M.J."/>
            <person name="Karaoz U."/>
            <person name="Brodie E.L."/>
            <person name="Williams K.H."/>
            <person name="Hubbard S.S."/>
            <person name="Banfield J.F."/>
        </authorList>
    </citation>
    <scope>NUCLEOTIDE SEQUENCE [LARGE SCALE GENOMIC DNA]</scope>
</reference>
<feature type="binding site" evidence="11">
    <location>
        <position position="135"/>
    </location>
    <ligand>
        <name>alpha-D-mannose 1-phosphate</name>
        <dbReference type="ChEBI" id="CHEBI:58409"/>
    </ligand>
</feature>
<evidence type="ECO:0000256" key="1">
    <source>
        <dbReference type="ARBA" id="ARBA00004496"/>
    </source>
</evidence>
<dbReference type="GO" id="GO:0009298">
    <property type="term" value="P:GDP-mannose biosynthetic process"/>
    <property type="evidence" value="ECO:0007669"/>
    <property type="project" value="UniProtKB-UniPathway"/>
</dbReference>
<dbReference type="NCBIfam" id="TIGR01484">
    <property type="entry name" value="HAD-SF-IIB"/>
    <property type="match status" value="1"/>
</dbReference>
<proteinExistence type="inferred from homology"/>
<evidence type="ECO:0000256" key="6">
    <source>
        <dbReference type="ARBA" id="ARBA00022490"/>
    </source>
</evidence>
<dbReference type="GO" id="GO:0006487">
    <property type="term" value="P:protein N-linked glycosylation"/>
    <property type="evidence" value="ECO:0007669"/>
    <property type="project" value="TreeGrafter"/>
</dbReference>
<comment type="caution">
    <text evidence="13">The sequence shown here is derived from an EMBL/GenBank/DDBJ whole genome shotgun (WGS) entry which is preliminary data.</text>
</comment>
<dbReference type="SUPFAM" id="SSF56784">
    <property type="entry name" value="HAD-like"/>
    <property type="match status" value="1"/>
</dbReference>
<dbReference type="InterPro" id="IPR023214">
    <property type="entry name" value="HAD_sf"/>
</dbReference>
<dbReference type="AlphaFoldDB" id="A0A1F6UYD1"/>
<evidence type="ECO:0000256" key="10">
    <source>
        <dbReference type="PIRSR" id="PIRSR605002-1"/>
    </source>
</evidence>
<comment type="cofactor">
    <cofactor evidence="12">
        <name>Mg(2+)</name>
        <dbReference type="ChEBI" id="CHEBI:18420"/>
    </cofactor>
</comment>
<organism evidence="13 14">
    <name type="scientific">Candidatus Nomurabacteria bacterium RIFCSPHIGHO2_01_FULL_40_12</name>
    <dbReference type="NCBI Taxonomy" id="1801737"/>
    <lineage>
        <taxon>Bacteria</taxon>
        <taxon>Candidatus Nomuraibacteriota</taxon>
    </lineage>
</organism>
<protein>
    <recommendedName>
        <fullName evidence="5">phosphomannomutase</fullName>
        <ecNumber evidence="5">5.4.2.8</ecNumber>
    </recommendedName>
</protein>
<dbReference type="PANTHER" id="PTHR10466">
    <property type="entry name" value="PHOSPHOMANNOMUTASE"/>
    <property type="match status" value="1"/>
</dbReference>
<dbReference type="InterPro" id="IPR043169">
    <property type="entry name" value="PMM_cap"/>
</dbReference>
<comment type="subcellular location">
    <subcellularLocation>
        <location evidence="1">Cytoplasm</location>
    </subcellularLocation>
</comment>
<evidence type="ECO:0000256" key="7">
    <source>
        <dbReference type="ARBA" id="ARBA00022723"/>
    </source>
</evidence>
<evidence type="ECO:0000256" key="12">
    <source>
        <dbReference type="PIRSR" id="PIRSR605002-3"/>
    </source>
</evidence>
<evidence type="ECO:0000313" key="14">
    <source>
        <dbReference type="Proteomes" id="UP000177602"/>
    </source>
</evidence>
<feature type="binding site" evidence="11">
    <location>
        <position position="186"/>
    </location>
    <ligand>
        <name>alpha-D-mannose 1-phosphate</name>
        <dbReference type="ChEBI" id="CHEBI:58409"/>
    </ligand>
</feature>
<name>A0A1F6UYD1_9BACT</name>
<dbReference type="GO" id="GO:0005829">
    <property type="term" value="C:cytosol"/>
    <property type="evidence" value="ECO:0007669"/>
    <property type="project" value="TreeGrafter"/>
</dbReference>
<feature type="binding site" evidence="12">
    <location>
        <position position="11"/>
    </location>
    <ligand>
        <name>Mg(2+)</name>
        <dbReference type="ChEBI" id="CHEBI:18420"/>
        <label>1</label>
    </ligand>
</feature>
<dbReference type="Pfam" id="PF03332">
    <property type="entry name" value="PMM"/>
    <property type="match status" value="1"/>
</dbReference>
<comment type="subunit">
    <text evidence="4">Homodimer.</text>
</comment>
<dbReference type="STRING" id="1801737.A2818_02490"/>
<keyword evidence="7 12" id="KW-0479">Metal-binding</keyword>
<dbReference type="GO" id="GO:0046872">
    <property type="term" value="F:metal ion binding"/>
    <property type="evidence" value="ECO:0007669"/>
    <property type="project" value="UniProtKB-KW"/>
</dbReference>
<dbReference type="EC" id="5.4.2.8" evidence="5"/>
<comment type="similarity">
    <text evidence="3">Belongs to the eukaryotic PMM family.</text>
</comment>
<dbReference type="InterPro" id="IPR036412">
    <property type="entry name" value="HAD-like_sf"/>
</dbReference>
<keyword evidence="9" id="KW-0413">Isomerase</keyword>
<dbReference type="PANTHER" id="PTHR10466:SF0">
    <property type="entry name" value="PHOSPHOMANNOMUTASE"/>
    <property type="match status" value="1"/>
</dbReference>
<evidence type="ECO:0000256" key="11">
    <source>
        <dbReference type="PIRSR" id="PIRSR605002-2"/>
    </source>
</evidence>
<feature type="binding site" evidence="11">
    <location>
        <position position="188"/>
    </location>
    <ligand>
        <name>alpha-D-mannose 1-phosphate</name>
        <dbReference type="ChEBI" id="CHEBI:58409"/>
    </ligand>
</feature>
<feature type="binding site" evidence="12">
    <location>
        <position position="231"/>
    </location>
    <ligand>
        <name>Mg(2+)</name>
        <dbReference type="ChEBI" id="CHEBI:18420"/>
        <label>1</label>
    </ligand>
</feature>
<evidence type="ECO:0000256" key="2">
    <source>
        <dbReference type="ARBA" id="ARBA00004699"/>
    </source>
</evidence>
<evidence type="ECO:0000256" key="9">
    <source>
        <dbReference type="ARBA" id="ARBA00023235"/>
    </source>
</evidence>
<dbReference type="Pfam" id="PF08282">
    <property type="entry name" value="Hydrolase_3"/>
    <property type="match status" value="1"/>
</dbReference>
<dbReference type="UniPathway" id="UPA00126">
    <property type="reaction ID" value="UER00424"/>
</dbReference>
<dbReference type="Gene3D" id="3.30.1240.20">
    <property type="match status" value="1"/>
</dbReference>
<dbReference type="Gene3D" id="3.40.50.1000">
    <property type="entry name" value="HAD superfamily/HAD-like"/>
    <property type="match status" value="1"/>
</dbReference>
<evidence type="ECO:0000256" key="5">
    <source>
        <dbReference type="ARBA" id="ARBA00012730"/>
    </source>
</evidence>
<keyword evidence="6" id="KW-0963">Cytoplasm</keyword>
<comment type="pathway">
    <text evidence="2">Nucleotide-sugar biosynthesis; GDP-alpha-D-mannose biosynthesis; alpha-D-mannose 1-phosphate from D-fructose 6-phosphate: step 2/2.</text>
</comment>
<evidence type="ECO:0000313" key="13">
    <source>
        <dbReference type="EMBL" id="OGI62407.1"/>
    </source>
</evidence>
<dbReference type="InterPro" id="IPR005002">
    <property type="entry name" value="PMM"/>
</dbReference>
<dbReference type="EMBL" id="MFTN01000029">
    <property type="protein sequence ID" value="OGI62407.1"/>
    <property type="molecule type" value="Genomic_DNA"/>
</dbReference>
<gene>
    <name evidence="13" type="ORF">A2818_02490</name>
</gene>
<feature type="binding site" evidence="12">
    <location>
        <position position="13"/>
    </location>
    <ligand>
        <name>Mg(2+)</name>
        <dbReference type="ChEBI" id="CHEBI:18420"/>
        <label>1</label>
    </ligand>
</feature>
<dbReference type="GO" id="GO:0004615">
    <property type="term" value="F:phosphomannomutase activity"/>
    <property type="evidence" value="ECO:0007669"/>
    <property type="project" value="UniProtKB-EC"/>
</dbReference>
<dbReference type="Proteomes" id="UP000177602">
    <property type="component" value="Unassembled WGS sequence"/>
</dbReference>
<feature type="binding site" evidence="12">
    <location>
        <position position="219"/>
    </location>
    <ligand>
        <name>Mg(2+)</name>
        <dbReference type="ChEBI" id="CHEBI:18420"/>
        <label>1</label>
    </ligand>
</feature>